<protein>
    <submittedName>
        <fullName evidence="1">Uncharacterized protein</fullName>
    </submittedName>
</protein>
<dbReference type="AlphaFoldDB" id="S2DE53"/>
<evidence type="ECO:0000313" key="1">
    <source>
        <dbReference type="EMBL" id="EOZ97194.1"/>
    </source>
</evidence>
<accession>S2DE53</accession>
<keyword evidence="2" id="KW-1185">Reference proteome</keyword>
<evidence type="ECO:0000313" key="2">
    <source>
        <dbReference type="Proteomes" id="UP000006073"/>
    </source>
</evidence>
<proteinExistence type="predicted"/>
<name>S2DE53_INDAL</name>
<sequence>MENYFLASDGFYLNKPNGESITEDEYEFYKIDLSKVKNRN</sequence>
<organism evidence="1 2">
    <name type="scientific">Indibacter alkaliphilus (strain CCUG 57479 / KCTC 22604 / LW1)</name>
    <dbReference type="NCBI Taxonomy" id="1189612"/>
    <lineage>
        <taxon>Bacteria</taxon>
        <taxon>Pseudomonadati</taxon>
        <taxon>Bacteroidota</taxon>
        <taxon>Cytophagia</taxon>
        <taxon>Cytophagales</taxon>
        <taxon>Cyclobacteriaceae</taxon>
    </lineage>
</organism>
<dbReference type="EMBL" id="ALWO02000029">
    <property type="protein sequence ID" value="EOZ97194.1"/>
    <property type="molecule type" value="Genomic_DNA"/>
</dbReference>
<dbReference type="STRING" id="1189612.A33Q_1733"/>
<gene>
    <name evidence="1" type="ORF">A33Q_1733</name>
</gene>
<reference evidence="1 2" key="1">
    <citation type="journal article" date="2013" name="Genome Announc.">
        <title>Draft Genome Sequence of Indibacter alkaliphilus Strain LW1T, Isolated from Lonar Lake, a Haloalkaline Lake in the Buldana District of Maharashtra, India.</title>
        <authorList>
            <person name="Singh A."/>
            <person name="Kumar Jangir P."/>
            <person name="Sharma R."/>
            <person name="Singh A."/>
            <person name="Kumar Pinnaka A."/>
            <person name="Shivaji S."/>
        </authorList>
    </citation>
    <scope>NUCLEOTIDE SEQUENCE [LARGE SCALE GENOMIC DNA]</scope>
    <source>
        <strain evidence="2">CCUG 57479 / KCTC 22604 / LW1</strain>
    </source>
</reference>
<dbReference type="Proteomes" id="UP000006073">
    <property type="component" value="Unassembled WGS sequence"/>
</dbReference>
<comment type="caution">
    <text evidence="1">The sequence shown here is derived from an EMBL/GenBank/DDBJ whole genome shotgun (WGS) entry which is preliminary data.</text>
</comment>